<dbReference type="OrthoDB" id="88410at2759"/>
<dbReference type="EMBL" id="KZ678138">
    <property type="protein sequence ID" value="PSN64628.1"/>
    <property type="molecule type" value="Genomic_DNA"/>
</dbReference>
<sequence length="62" mass="6760">MCRKASCDTCGKSTWFGCGNHIEGVMSNIPTEDWCTCAPKVEREGVQYPPKGSMQNTTCQVG</sequence>
<evidence type="ECO:0000313" key="2">
    <source>
        <dbReference type="Proteomes" id="UP000240883"/>
    </source>
</evidence>
<organism evidence="1 2">
    <name type="scientific">Corynespora cassiicola Philippines</name>
    <dbReference type="NCBI Taxonomy" id="1448308"/>
    <lineage>
        <taxon>Eukaryota</taxon>
        <taxon>Fungi</taxon>
        <taxon>Dikarya</taxon>
        <taxon>Ascomycota</taxon>
        <taxon>Pezizomycotina</taxon>
        <taxon>Dothideomycetes</taxon>
        <taxon>Pleosporomycetidae</taxon>
        <taxon>Pleosporales</taxon>
        <taxon>Corynesporascaceae</taxon>
        <taxon>Corynespora</taxon>
    </lineage>
</organism>
<name>A0A2T2NHW2_CORCC</name>
<dbReference type="PANTHER" id="PTHR34724">
    <property type="entry name" value="OS12G0596101 PROTEIN"/>
    <property type="match status" value="1"/>
</dbReference>
<accession>A0A2T2NHW2</accession>
<dbReference type="AlphaFoldDB" id="A0A2T2NHW2"/>
<proteinExistence type="predicted"/>
<dbReference type="PANTHER" id="PTHR34724:SF2">
    <property type="entry name" value="OS12G0596101 PROTEIN"/>
    <property type="match status" value="1"/>
</dbReference>
<dbReference type="Proteomes" id="UP000240883">
    <property type="component" value="Unassembled WGS sequence"/>
</dbReference>
<protein>
    <submittedName>
        <fullName evidence="1">Uncharacterized protein</fullName>
    </submittedName>
</protein>
<evidence type="ECO:0000313" key="1">
    <source>
        <dbReference type="EMBL" id="PSN64628.1"/>
    </source>
</evidence>
<gene>
    <name evidence="1" type="ORF">BS50DRAFT_498423</name>
</gene>
<keyword evidence="2" id="KW-1185">Reference proteome</keyword>
<reference evidence="1 2" key="1">
    <citation type="journal article" date="2018" name="Front. Microbiol.">
        <title>Genome-Wide Analysis of Corynespora cassiicola Leaf Fall Disease Putative Effectors.</title>
        <authorList>
            <person name="Lopez D."/>
            <person name="Ribeiro S."/>
            <person name="Label P."/>
            <person name="Fumanal B."/>
            <person name="Venisse J.S."/>
            <person name="Kohler A."/>
            <person name="de Oliveira R.R."/>
            <person name="Labutti K."/>
            <person name="Lipzen A."/>
            <person name="Lail K."/>
            <person name="Bauer D."/>
            <person name="Ohm R.A."/>
            <person name="Barry K.W."/>
            <person name="Spatafora J."/>
            <person name="Grigoriev I.V."/>
            <person name="Martin F.M."/>
            <person name="Pujade-Renaud V."/>
        </authorList>
    </citation>
    <scope>NUCLEOTIDE SEQUENCE [LARGE SCALE GENOMIC DNA]</scope>
    <source>
        <strain evidence="1 2">Philippines</strain>
    </source>
</reference>